<evidence type="ECO:0000256" key="4">
    <source>
        <dbReference type="ARBA" id="ARBA00023136"/>
    </source>
</evidence>
<dbReference type="InterPro" id="IPR019533">
    <property type="entry name" value="Peptidase_S26"/>
</dbReference>
<dbReference type="SUPFAM" id="SSF51306">
    <property type="entry name" value="LexA/Signal peptidase"/>
    <property type="match status" value="1"/>
</dbReference>
<feature type="active site" evidence="6">
    <location>
        <position position="78"/>
    </location>
</feature>
<feature type="domain" description="Peptidase S26" evidence="7">
    <location>
        <begin position="5"/>
        <end position="88"/>
    </location>
</feature>
<accession>A0A8J3PIL1</accession>
<dbReference type="AlphaFoldDB" id="A0A8J3PIL1"/>
<dbReference type="CDD" id="cd06462">
    <property type="entry name" value="Peptidase_S24_S26"/>
    <property type="match status" value="1"/>
</dbReference>
<dbReference type="PANTHER" id="PTHR12383:SF16">
    <property type="entry name" value="MITOCHONDRIAL INNER MEMBRANE PROTEASE SUBUNIT 1"/>
    <property type="match status" value="1"/>
</dbReference>
<proteinExistence type="inferred from homology"/>
<keyword evidence="9" id="KW-1185">Reference proteome</keyword>
<evidence type="ECO:0000259" key="7">
    <source>
        <dbReference type="Pfam" id="PF10502"/>
    </source>
</evidence>
<dbReference type="GO" id="GO:0006465">
    <property type="term" value="P:signal peptide processing"/>
    <property type="evidence" value="ECO:0007669"/>
    <property type="project" value="InterPro"/>
</dbReference>
<name>A0A8J3PIL1_9ACTN</name>
<evidence type="ECO:0000256" key="5">
    <source>
        <dbReference type="ARBA" id="ARBA00038445"/>
    </source>
</evidence>
<comment type="similarity">
    <text evidence="5">Belongs to the peptidase S26 family. IMP1 subfamily.</text>
</comment>
<keyword evidence="4" id="KW-0472">Membrane</keyword>
<dbReference type="RefSeq" id="WP_166378739.1">
    <property type="nucleotide sequence ID" value="NZ_BAAATT010000005.1"/>
</dbReference>
<evidence type="ECO:0000256" key="1">
    <source>
        <dbReference type="ARBA" id="ARBA00004401"/>
    </source>
</evidence>
<evidence type="ECO:0000256" key="2">
    <source>
        <dbReference type="ARBA" id="ARBA00022670"/>
    </source>
</evidence>
<dbReference type="InterPro" id="IPR019756">
    <property type="entry name" value="Pept_S26A_signal_pept_1_Ser-AS"/>
</dbReference>
<dbReference type="Pfam" id="PF10502">
    <property type="entry name" value="Peptidase_S26"/>
    <property type="match status" value="2"/>
</dbReference>
<keyword evidence="3" id="KW-0378">Hydrolase</keyword>
<dbReference type="InterPro" id="IPR052064">
    <property type="entry name" value="Mito_IMP1_subunit"/>
</dbReference>
<protein>
    <submittedName>
        <fullName evidence="8">S26 family signal peptidase</fullName>
    </submittedName>
</protein>
<feature type="active site" evidence="6">
    <location>
        <position position="33"/>
    </location>
</feature>
<evidence type="ECO:0000256" key="6">
    <source>
        <dbReference type="PIRSR" id="PIRSR600223-1"/>
    </source>
</evidence>
<evidence type="ECO:0000313" key="8">
    <source>
        <dbReference type="EMBL" id="GIG16511.1"/>
    </source>
</evidence>
<dbReference type="PANTHER" id="PTHR12383">
    <property type="entry name" value="PROTEASE FAMILY S26 MITOCHONDRIAL INNER MEMBRANE PROTEASE-RELATED"/>
    <property type="match status" value="1"/>
</dbReference>
<organism evidence="8 9">
    <name type="scientific">Catellatospora methionotrophica</name>
    <dbReference type="NCBI Taxonomy" id="121620"/>
    <lineage>
        <taxon>Bacteria</taxon>
        <taxon>Bacillati</taxon>
        <taxon>Actinomycetota</taxon>
        <taxon>Actinomycetes</taxon>
        <taxon>Micromonosporales</taxon>
        <taxon>Micromonosporaceae</taxon>
        <taxon>Catellatospora</taxon>
    </lineage>
</organism>
<comment type="caution">
    <text evidence="8">The sequence shown here is derived from an EMBL/GenBank/DDBJ whole genome shotgun (WGS) entry which is preliminary data.</text>
</comment>
<dbReference type="Gene3D" id="2.10.109.10">
    <property type="entry name" value="Umud Fragment, subunit A"/>
    <property type="match status" value="1"/>
</dbReference>
<dbReference type="GO" id="GO:0004252">
    <property type="term" value="F:serine-type endopeptidase activity"/>
    <property type="evidence" value="ECO:0007669"/>
    <property type="project" value="InterPro"/>
</dbReference>
<dbReference type="InterPro" id="IPR036286">
    <property type="entry name" value="LexA/Signal_pep-like_sf"/>
</dbReference>
<reference evidence="8" key="1">
    <citation type="submission" date="2021-01" db="EMBL/GenBank/DDBJ databases">
        <title>Whole genome shotgun sequence of Catellatospora methionotrophica NBRC 14553.</title>
        <authorList>
            <person name="Komaki H."/>
            <person name="Tamura T."/>
        </authorList>
    </citation>
    <scope>NUCLEOTIDE SEQUENCE</scope>
    <source>
        <strain evidence="8">NBRC 14553</strain>
    </source>
</reference>
<sequence length="142" mass="14542">MIAALAAATVVALAAAVLSLRRRYLLVTVEGASMLPTLRPGDRVLVRRGTAALRPGCLVVAGWPPDPARGDGDPLMVKRVAALPGDPVPATLPETADTAVPAGRVVLLGDNPAASSDSRQHGLFALADVRGVVVRHFTAAQG</sequence>
<dbReference type="EMBL" id="BONJ01000028">
    <property type="protein sequence ID" value="GIG16511.1"/>
    <property type="molecule type" value="Genomic_DNA"/>
</dbReference>
<dbReference type="PROSITE" id="PS00501">
    <property type="entry name" value="SPASE_I_1"/>
    <property type="match status" value="1"/>
</dbReference>
<dbReference type="Proteomes" id="UP000660339">
    <property type="component" value="Unassembled WGS sequence"/>
</dbReference>
<keyword evidence="2" id="KW-0645">Protease</keyword>
<feature type="domain" description="Peptidase S26" evidence="7">
    <location>
        <begin position="95"/>
        <end position="134"/>
    </location>
</feature>
<gene>
    <name evidence="8" type="primary">lepB_1</name>
    <name evidence="8" type="ORF">Cme02nite_48430</name>
</gene>
<evidence type="ECO:0000256" key="3">
    <source>
        <dbReference type="ARBA" id="ARBA00022801"/>
    </source>
</evidence>
<dbReference type="InterPro" id="IPR000223">
    <property type="entry name" value="Pept_S26A_signal_pept_1"/>
</dbReference>
<comment type="subcellular location">
    <subcellularLocation>
        <location evidence="1">Cell membrane</location>
        <topology evidence="1">Single-pass type II membrane protein</topology>
    </subcellularLocation>
</comment>
<evidence type="ECO:0000313" key="9">
    <source>
        <dbReference type="Proteomes" id="UP000660339"/>
    </source>
</evidence>
<dbReference type="GO" id="GO:0005886">
    <property type="term" value="C:plasma membrane"/>
    <property type="evidence" value="ECO:0007669"/>
    <property type="project" value="UniProtKB-SubCell"/>
</dbReference>
<dbReference type="PRINTS" id="PR00727">
    <property type="entry name" value="LEADERPTASE"/>
</dbReference>